<gene>
    <name evidence="2" type="ORF">PVOR_01905</name>
</gene>
<comment type="caution">
    <text evidence="2">The sequence shown here is derived from an EMBL/GenBank/DDBJ whole genome shotgun (WGS) entry which is preliminary data.</text>
</comment>
<dbReference type="EMBL" id="ADHJ01000001">
    <property type="protein sequence ID" value="EFU43920.1"/>
    <property type="molecule type" value="Genomic_DNA"/>
</dbReference>
<protein>
    <recommendedName>
        <fullName evidence="1">AbiTii domain-containing protein</fullName>
    </recommendedName>
</protein>
<proteinExistence type="predicted"/>
<accession>A0A2R9T2Y6</accession>
<organism evidence="2 3">
    <name type="scientific">Paenibacillus vortex V453</name>
    <dbReference type="NCBI Taxonomy" id="715225"/>
    <lineage>
        <taxon>Bacteria</taxon>
        <taxon>Bacillati</taxon>
        <taxon>Bacillota</taxon>
        <taxon>Bacilli</taxon>
        <taxon>Bacillales</taxon>
        <taxon>Paenibacillaceae</taxon>
        <taxon>Paenibacillus</taxon>
    </lineage>
</organism>
<dbReference type="Proteomes" id="UP000003094">
    <property type="component" value="Unassembled WGS sequence"/>
</dbReference>
<sequence>MLFSSRMVGQSVTELESAVKNSKGTLEMSYPVEGVKLLQKQTPFQTSFRMQISSSQVEQILHSVRNIILEWSIKLEEDGITGEGMSFSVKEKETAKEHSYNIVNIIENMNQSQIQQATTGSEQSLSISNYNSDSLIKFVETFDENLSKLNLAADIENEVKKELANIKEEANSENPDHGVIEHFALI</sequence>
<reference evidence="2 3" key="1">
    <citation type="journal article" date="2010" name="BMC Genomics">
        <title>Genome sequence of the pattern forming Paenibacillus vortex bacterium reveals potential for thriving in complex environments.</title>
        <authorList>
            <person name="Sirota-Madi A."/>
            <person name="Olender T."/>
            <person name="Helman Y."/>
            <person name="Ingham C."/>
            <person name="Brainis I."/>
            <person name="Roth D."/>
            <person name="Hagi E."/>
            <person name="Brodsky L."/>
            <person name="Leshkowitz D."/>
            <person name="Galatenko V."/>
            <person name="Nikolaev V."/>
            <person name="Mugasimangalam R.C."/>
            <person name="Bransburg-Zabary S."/>
            <person name="Gutnick D.L."/>
            <person name="Lancet D."/>
            <person name="Ben-Jacob E."/>
        </authorList>
    </citation>
    <scope>NUCLEOTIDE SEQUENCE [LARGE SCALE GENOMIC DNA]</scope>
    <source>
        <strain evidence="2 3">V453</strain>
    </source>
</reference>
<feature type="domain" description="AbiTii" evidence="1">
    <location>
        <begin position="4"/>
        <end position="99"/>
    </location>
</feature>
<dbReference type="AlphaFoldDB" id="A0A2R9T2Y6"/>
<evidence type="ECO:0000313" key="3">
    <source>
        <dbReference type="Proteomes" id="UP000003094"/>
    </source>
</evidence>
<dbReference type="KEGG" id="pvo:PVOR_01905"/>
<name>A0A2R9T2Y6_9BACL</name>
<dbReference type="InterPro" id="IPR041304">
    <property type="entry name" value="AbiTii"/>
</dbReference>
<evidence type="ECO:0000313" key="2">
    <source>
        <dbReference type="EMBL" id="EFU43920.1"/>
    </source>
</evidence>
<keyword evidence="3" id="KW-1185">Reference proteome</keyword>
<evidence type="ECO:0000259" key="1">
    <source>
        <dbReference type="Pfam" id="PF18864"/>
    </source>
</evidence>
<dbReference type="Pfam" id="PF18864">
    <property type="entry name" value="AbiTii"/>
    <property type="match status" value="1"/>
</dbReference>